<reference evidence="1 2" key="1">
    <citation type="submission" date="2019-08" db="EMBL/GenBank/DDBJ databases">
        <title>In-depth cultivation of the pig gut microbiome towards novel bacterial diversity and tailored functional studies.</title>
        <authorList>
            <person name="Wylensek D."/>
            <person name="Hitch T.C.A."/>
            <person name="Clavel T."/>
        </authorList>
    </citation>
    <scope>NUCLEOTIDE SEQUENCE [LARGE SCALE GENOMIC DNA]</scope>
    <source>
        <strain evidence="1 2">NM-380-WT-3C1</strain>
    </source>
</reference>
<proteinExistence type="predicted"/>
<protein>
    <submittedName>
        <fullName evidence="1">Beta-propeller fold lactonase family protein</fullName>
    </submittedName>
</protein>
<keyword evidence="2" id="KW-1185">Reference proteome</keyword>
<sequence>MVTFNAIGGKMKRQKLNSILAIVLILSLALFISCEAKKNTADMRITMEKEVSRTYTPTDVNLSITNYELTCTSPSNEIFKYTTKRNTFILEGVALGEWNIKADGKNDNGTVLVSGSTTFNLNDTNTNATVILNELKGTGNVSLTYSWNSSLVKSPKLVITFKGVDNTENRTIEPPISSGAAVLSLEGIPAGSYTSNAILYDGSVQVSGAIDAVRVVDAKTTAGSISLNLDDAPAIAGHITLENKVGTPVNCVITGIENGQVLTAQKKYDIELDTQGISAEDITIQWYLDGKFISSDKKTSITPVPGMHRLDIIANTKMLGSTGSTQINFEAAVLGVTGQPVLAGVIENGDIKIGGRTNIDFLPDGKLLIVSDTYQTASICSIVRNSLKLENSVAINKAIKKIRVLNTGNIVAMISDSDNSALRWTYDKNTCSLINLVNCAGNIYPHTAALKFDRIYDIVHPGSWVTGSFGVIGYGDEVTAISLRHLTNSNTTPGSSDNFVRSGRTVNYGSLIDYSITASSDDGDCIGYVNPEGKAAGSKAINGTLKTKAFEDSRLVGASAIAIMNSPDTESIRYAVAVGDSFVICKGNLNSGLSVVGTVSRTEDGSSLNTNYMFTDKKGTYLYALNTGDNSISQYLMEDDSLTFVAKTDLEITPQRAAISNSGVYMFITGNDSSKILMMKINTQSE</sequence>
<dbReference type="InterPro" id="IPR011044">
    <property type="entry name" value="Quino_amine_DH_bsu"/>
</dbReference>
<evidence type="ECO:0000313" key="2">
    <source>
        <dbReference type="Proteomes" id="UP000460549"/>
    </source>
</evidence>
<dbReference type="InterPro" id="IPR019405">
    <property type="entry name" value="Lactonase_7-beta_prop"/>
</dbReference>
<gene>
    <name evidence="1" type="ORF">FYJ80_10305</name>
</gene>
<dbReference type="EMBL" id="VUNN01000028">
    <property type="protein sequence ID" value="MSU07152.1"/>
    <property type="molecule type" value="Genomic_DNA"/>
</dbReference>
<dbReference type="Gene3D" id="2.130.10.10">
    <property type="entry name" value="YVTN repeat-like/Quinoprotein amine dehydrogenase"/>
    <property type="match status" value="1"/>
</dbReference>
<dbReference type="Pfam" id="PF10282">
    <property type="entry name" value="Lactonase"/>
    <property type="match status" value="1"/>
</dbReference>
<dbReference type="AlphaFoldDB" id="A0A7X2PE21"/>
<dbReference type="InterPro" id="IPR015943">
    <property type="entry name" value="WD40/YVTN_repeat-like_dom_sf"/>
</dbReference>
<dbReference type="Proteomes" id="UP000460549">
    <property type="component" value="Unassembled WGS sequence"/>
</dbReference>
<accession>A0A7X2PE21</accession>
<evidence type="ECO:0000313" key="1">
    <source>
        <dbReference type="EMBL" id="MSU07152.1"/>
    </source>
</evidence>
<organism evidence="1 2">
    <name type="scientific">Bullifex porci</name>
    <dbReference type="NCBI Taxonomy" id="2606638"/>
    <lineage>
        <taxon>Bacteria</taxon>
        <taxon>Pseudomonadati</taxon>
        <taxon>Spirochaetota</taxon>
        <taxon>Spirochaetia</taxon>
        <taxon>Spirochaetales</taxon>
        <taxon>Spirochaetaceae</taxon>
        <taxon>Bullifex</taxon>
    </lineage>
</organism>
<dbReference type="SUPFAM" id="SSF50969">
    <property type="entry name" value="YVTN repeat-like/Quinoprotein amine dehydrogenase"/>
    <property type="match status" value="1"/>
</dbReference>
<comment type="caution">
    <text evidence="1">The sequence shown here is derived from an EMBL/GenBank/DDBJ whole genome shotgun (WGS) entry which is preliminary data.</text>
</comment>
<name>A0A7X2PE21_9SPIO</name>